<gene>
    <name evidence="3" type="ORF">H9816_06945</name>
</gene>
<sequence length="168" mass="18830">MACAERLMPFILRWEGGFSDHPADRGGATNRGVTLATFQQFYGADRTADDLRGMTDAQWLHIFREGYWNRWQADRIASQSLANLLVDWVWASGSHGITRPQRILGVEADGIVGEQTLAALAARAPEPLFHQLKAARIAFVEGIVRENPSQKVFLRGWKNRIEAIAWVG</sequence>
<evidence type="ECO:0000259" key="1">
    <source>
        <dbReference type="Pfam" id="PF05838"/>
    </source>
</evidence>
<evidence type="ECO:0000259" key="2">
    <source>
        <dbReference type="Pfam" id="PF09374"/>
    </source>
</evidence>
<reference evidence="3" key="1">
    <citation type="journal article" date="2021" name="PeerJ">
        <title>Extensive microbial diversity within the chicken gut microbiome revealed by metagenomics and culture.</title>
        <authorList>
            <person name="Gilroy R."/>
            <person name="Ravi A."/>
            <person name="Getino M."/>
            <person name="Pursley I."/>
            <person name="Horton D.L."/>
            <person name="Alikhan N.F."/>
            <person name="Baker D."/>
            <person name="Gharbi K."/>
            <person name="Hall N."/>
            <person name="Watson M."/>
            <person name="Adriaenssens E.M."/>
            <person name="Foster-Nyarko E."/>
            <person name="Jarju S."/>
            <person name="Secka A."/>
            <person name="Antonio M."/>
            <person name="Oren A."/>
            <person name="Chaudhuri R.R."/>
            <person name="La Ragione R."/>
            <person name="Hildebrand F."/>
            <person name="Pallen M.J."/>
        </authorList>
    </citation>
    <scope>NUCLEOTIDE SEQUENCE</scope>
    <source>
        <strain evidence="3">ChiHjej11B10-19426</strain>
    </source>
</reference>
<dbReference type="InterPro" id="IPR018537">
    <property type="entry name" value="Peptidoglycan-bd_3"/>
</dbReference>
<name>A0A9D2ILT2_9BACT</name>
<evidence type="ECO:0000313" key="3">
    <source>
        <dbReference type="EMBL" id="HIZ15629.1"/>
    </source>
</evidence>
<dbReference type="InterPro" id="IPR008565">
    <property type="entry name" value="TtsA-like_GH18_dom"/>
</dbReference>
<dbReference type="CDD" id="cd13926">
    <property type="entry name" value="N-acetylmuramidase_GH108"/>
    <property type="match status" value="1"/>
</dbReference>
<reference evidence="3" key="2">
    <citation type="submission" date="2021-04" db="EMBL/GenBank/DDBJ databases">
        <authorList>
            <person name="Gilroy R."/>
        </authorList>
    </citation>
    <scope>NUCLEOTIDE SEQUENCE</scope>
    <source>
        <strain evidence="3">ChiHjej11B10-19426</strain>
    </source>
</reference>
<dbReference type="InterPro" id="IPR023346">
    <property type="entry name" value="Lysozyme-like_dom_sf"/>
</dbReference>
<comment type="caution">
    <text evidence="3">The sequence shown here is derived from an EMBL/GenBank/DDBJ whole genome shotgun (WGS) entry which is preliminary data.</text>
</comment>
<dbReference type="Gene3D" id="1.20.141.10">
    <property type="entry name" value="Chitosanase, subunit A, domain 1"/>
    <property type="match status" value="1"/>
</dbReference>
<organism evidence="3 4">
    <name type="scientific">Candidatus Tidjanibacter faecipullorum</name>
    <dbReference type="NCBI Taxonomy" id="2838766"/>
    <lineage>
        <taxon>Bacteria</taxon>
        <taxon>Pseudomonadati</taxon>
        <taxon>Bacteroidota</taxon>
        <taxon>Bacteroidia</taxon>
        <taxon>Bacteroidales</taxon>
        <taxon>Rikenellaceae</taxon>
        <taxon>Tidjanibacter</taxon>
    </lineage>
</organism>
<dbReference type="Pfam" id="PF05838">
    <property type="entry name" value="Glyco_hydro_108"/>
    <property type="match status" value="1"/>
</dbReference>
<evidence type="ECO:0000313" key="4">
    <source>
        <dbReference type="Proteomes" id="UP000824014"/>
    </source>
</evidence>
<proteinExistence type="predicted"/>
<dbReference type="AlphaFoldDB" id="A0A9D2ILT2"/>
<accession>A0A9D2ILT2</accession>
<feature type="domain" description="TtsA-like Glycoside hydrolase family 108" evidence="1">
    <location>
        <begin position="9"/>
        <end position="93"/>
    </location>
</feature>
<dbReference type="Pfam" id="PF09374">
    <property type="entry name" value="PG_binding_3"/>
    <property type="match status" value="1"/>
</dbReference>
<dbReference type="EMBL" id="DXCC01000024">
    <property type="protein sequence ID" value="HIZ15629.1"/>
    <property type="molecule type" value="Genomic_DNA"/>
</dbReference>
<feature type="domain" description="Peptidoglycan binding" evidence="2">
    <location>
        <begin position="96"/>
        <end position="161"/>
    </location>
</feature>
<protein>
    <submittedName>
        <fullName evidence="3">Peptidoglycan domain protein</fullName>
    </submittedName>
</protein>
<dbReference type="SUPFAM" id="SSF53955">
    <property type="entry name" value="Lysozyme-like"/>
    <property type="match status" value="1"/>
</dbReference>
<dbReference type="Proteomes" id="UP000824014">
    <property type="component" value="Unassembled WGS sequence"/>
</dbReference>